<evidence type="ECO:0000259" key="1">
    <source>
        <dbReference type="Pfam" id="PF21135"/>
    </source>
</evidence>
<accession>Q0FVX9</accession>
<proteinExistence type="predicted"/>
<sequence>MPDLCEMTLAANACAVLPDRPDLHCPIARIDEVATILCETSEGRILSRTGLVEAGAKLAMMTRGLSPKRLTGAQVSALITKFDLDW</sequence>
<dbReference type="InterPro" id="IPR048423">
    <property type="entry name" value="DRL_cat"/>
</dbReference>
<organism evidence="2 3">
    <name type="scientific">Salipiger bermudensis (strain DSM 26914 / JCM 13377 / KCTC 12554 / HTCC2601)</name>
    <name type="common">Pelagibaca bermudensis</name>
    <dbReference type="NCBI Taxonomy" id="314265"/>
    <lineage>
        <taxon>Bacteria</taxon>
        <taxon>Pseudomonadati</taxon>
        <taxon>Pseudomonadota</taxon>
        <taxon>Alphaproteobacteria</taxon>
        <taxon>Rhodobacterales</taxon>
        <taxon>Roseobacteraceae</taxon>
        <taxon>Salipiger</taxon>
    </lineage>
</organism>
<dbReference type="Proteomes" id="UP000006230">
    <property type="component" value="Unassembled WGS sequence"/>
</dbReference>
<dbReference type="STRING" id="314265.R2601_04333"/>
<evidence type="ECO:0000313" key="2">
    <source>
        <dbReference type="EMBL" id="EAU48773.1"/>
    </source>
</evidence>
<reference evidence="2 3" key="1">
    <citation type="journal article" date="2010" name="J. Bacteriol.">
        <title>Genome sequences of Pelagibaca bermudensis HTCC2601T and Maritimibacter alkaliphilus HTCC2654T, the type strains of two marine Roseobacter genera.</title>
        <authorList>
            <person name="Thrash J.C."/>
            <person name="Cho J.C."/>
            <person name="Ferriera S."/>
            <person name="Johnson J."/>
            <person name="Vergin K.L."/>
            <person name="Giovannoni S.J."/>
        </authorList>
    </citation>
    <scope>NUCLEOTIDE SEQUENCE [LARGE SCALE GENOMIC DNA]</scope>
    <source>
        <strain evidence="3">DSM 26914 / JCM 13377 / KCTC 12554 / HTCC2601</strain>
    </source>
</reference>
<feature type="domain" description="Oxidoreductase DRL-like catalytic" evidence="1">
    <location>
        <begin position="5"/>
        <end position="55"/>
    </location>
</feature>
<protein>
    <recommendedName>
        <fullName evidence="1">Oxidoreductase DRL-like catalytic domain-containing protein</fullName>
    </recommendedName>
</protein>
<name>Q0FVX9_SALBH</name>
<dbReference type="Pfam" id="PF21135">
    <property type="entry name" value="DRL_cat"/>
    <property type="match status" value="1"/>
</dbReference>
<comment type="caution">
    <text evidence="2">The sequence shown here is derived from an EMBL/GenBank/DDBJ whole genome shotgun (WGS) entry which is preliminary data.</text>
</comment>
<keyword evidence="3" id="KW-1185">Reference proteome</keyword>
<evidence type="ECO:0000313" key="3">
    <source>
        <dbReference type="Proteomes" id="UP000006230"/>
    </source>
</evidence>
<dbReference type="AlphaFoldDB" id="Q0FVX9"/>
<dbReference type="EMBL" id="AATQ01000001">
    <property type="protein sequence ID" value="EAU48773.1"/>
    <property type="molecule type" value="Genomic_DNA"/>
</dbReference>
<dbReference type="RefSeq" id="WP_007802450.1">
    <property type="nucleotide sequence ID" value="NZ_DS022277.1"/>
</dbReference>
<dbReference type="HOGENOM" id="CLU_2495099_0_0_5"/>
<gene>
    <name evidence="2" type="ORF">R2601_04333</name>
</gene>